<dbReference type="STRING" id="1121284.SAMN05660493_02254"/>
<keyword evidence="2 5" id="KW-0808">Transferase</keyword>
<keyword evidence="3" id="KW-0472">Membrane</keyword>
<dbReference type="Proteomes" id="UP000187261">
    <property type="component" value="Unassembled WGS sequence"/>
</dbReference>
<dbReference type="RefSeq" id="WP_076783689.1">
    <property type="nucleotide sequence ID" value="NZ_FTPU01000025.1"/>
</dbReference>
<feature type="transmembrane region" description="Helical" evidence="3">
    <location>
        <begin position="297"/>
        <end position="314"/>
    </location>
</feature>
<name>A0A1U7PYE9_9FLAO</name>
<evidence type="ECO:0000259" key="4">
    <source>
        <dbReference type="Pfam" id="PF00535"/>
    </source>
</evidence>
<dbReference type="AlphaFoldDB" id="A0A1U7PYE9"/>
<keyword evidence="1" id="KW-0328">Glycosyltransferase</keyword>
<evidence type="ECO:0000313" key="6">
    <source>
        <dbReference type="Proteomes" id="UP000187261"/>
    </source>
</evidence>
<gene>
    <name evidence="5" type="ORF">SAMN05660493_02254</name>
</gene>
<dbReference type="CDD" id="cd00761">
    <property type="entry name" value="Glyco_tranf_GTA_type"/>
    <property type="match status" value="1"/>
</dbReference>
<dbReference type="InterPro" id="IPR029044">
    <property type="entry name" value="Nucleotide-diphossugar_trans"/>
</dbReference>
<dbReference type="SUPFAM" id="SSF53448">
    <property type="entry name" value="Nucleotide-diphospho-sugar transferases"/>
    <property type="match status" value="1"/>
</dbReference>
<dbReference type="InterPro" id="IPR001173">
    <property type="entry name" value="Glyco_trans_2-like"/>
</dbReference>
<dbReference type="PANTHER" id="PTHR22916">
    <property type="entry name" value="GLYCOSYLTRANSFERASE"/>
    <property type="match status" value="1"/>
</dbReference>
<evidence type="ECO:0000256" key="2">
    <source>
        <dbReference type="ARBA" id="ARBA00022679"/>
    </source>
</evidence>
<accession>A0A1U7PYE9</accession>
<sequence>MKKNPLVSVIIPIYDVEIYLSTCIESVLAQTYHSLEIFLVDDGSPDNCGYICDEYAQKDNRIVVIHKKNGGLSDARNVAIDIAKGEYITFVDSDDYISPYYIETLLDLATESDCDIAVTSLVQFKEGEKIAIQSCNYNKKVFEVNEAINEMFYQGSFDNSAWAKLYHRSLFSSGIRYPIGILYEDLATTYKLFLLANKVAFSNRKTYFYLIRSNSIEGSPFNEKKMKSVLFIIGELEKFKKSNPEFLDPINCRIMSFLLHVLFETNKGSKSEKELFLLVKKYRMSVLKNSRARKKTIIASLLSFLGISTLRLFYQISNKRY</sequence>
<dbReference type="EMBL" id="FTPU01000025">
    <property type="protein sequence ID" value="SIT97534.1"/>
    <property type="molecule type" value="Genomic_DNA"/>
</dbReference>
<organism evidence="5 6">
    <name type="scientific">Epilithonimonas bovis DSM 19482</name>
    <dbReference type="NCBI Taxonomy" id="1121284"/>
    <lineage>
        <taxon>Bacteria</taxon>
        <taxon>Pseudomonadati</taxon>
        <taxon>Bacteroidota</taxon>
        <taxon>Flavobacteriia</taxon>
        <taxon>Flavobacteriales</taxon>
        <taxon>Weeksellaceae</taxon>
        <taxon>Chryseobacterium group</taxon>
        <taxon>Epilithonimonas</taxon>
    </lineage>
</organism>
<dbReference type="PANTHER" id="PTHR22916:SF51">
    <property type="entry name" value="GLYCOSYLTRANSFERASE EPSH-RELATED"/>
    <property type="match status" value="1"/>
</dbReference>
<keyword evidence="3" id="KW-1133">Transmembrane helix</keyword>
<dbReference type="Gene3D" id="3.90.550.10">
    <property type="entry name" value="Spore Coat Polysaccharide Biosynthesis Protein SpsA, Chain A"/>
    <property type="match status" value="1"/>
</dbReference>
<keyword evidence="6" id="KW-1185">Reference proteome</keyword>
<dbReference type="OrthoDB" id="9815829at2"/>
<evidence type="ECO:0000313" key="5">
    <source>
        <dbReference type="EMBL" id="SIT97534.1"/>
    </source>
</evidence>
<dbReference type="GO" id="GO:0016758">
    <property type="term" value="F:hexosyltransferase activity"/>
    <property type="evidence" value="ECO:0007669"/>
    <property type="project" value="UniProtKB-ARBA"/>
</dbReference>
<evidence type="ECO:0000256" key="1">
    <source>
        <dbReference type="ARBA" id="ARBA00022676"/>
    </source>
</evidence>
<keyword evidence="3" id="KW-0812">Transmembrane</keyword>
<protein>
    <submittedName>
        <fullName evidence="5">Glycosyltransferase involved in cell wall bisynthesis</fullName>
    </submittedName>
</protein>
<dbReference type="Pfam" id="PF00535">
    <property type="entry name" value="Glycos_transf_2"/>
    <property type="match status" value="1"/>
</dbReference>
<evidence type="ECO:0000256" key="3">
    <source>
        <dbReference type="SAM" id="Phobius"/>
    </source>
</evidence>
<reference evidence="6" key="1">
    <citation type="submission" date="2016-10" db="EMBL/GenBank/DDBJ databases">
        <authorList>
            <person name="Varghese N."/>
            <person name="Submissions S."/>
        </authorList>
    </citation>
    <scope>NUCLEOTIDE SEQUENCE [LARGE SCALE GENOMIC DNA]</scope>
    <source>
        <strain evidence="6">DSM 19482</strain>
    </source>
</reference>
<feature type="domain" description="Glycosyltransferase 2-like" evidence="4">
    <location>
        <begin position="8"/>
        <end position="171"/>
    </location>
</feature>
<proteinExistence type="predicted"/>